<name>C1MUJ8_MICPC</name>
<dbReference type="EMBL" id="GG663740">
    <property type="protein sequence ID" value="EEH56342.1"/>
    <property type="molecule type" value="Genomic_DNA"/>
</dbReference>
<evidence type="ECO:0000256" key="1">
    <source>
        <dbReference type="SAM" id="Coils"/>
    </source>
</evidence>
<dbReference type="GeneID" id="9684947"/>
<keyword evidence="4" id="KW-1185">Reference proteome</keyword>
<protein>
    <submittedName>
        <fullName evidence="3">Predicted protein</fullName>
    </submittedName>
</protein>
<dbReference type="Proteomes" id="UP000001876">
    <property type="component" value="Unassembled WGS sequence"/>
</dbReference>
<feature type="region of interest" description="Disordered" evidence="2">
    <location>
        <begin position="87"/>
        <end position="117"/>
    </location>
</feature>
<keyword evidence="1" id="KW-0175">Coiled coil</keyword>
<feature type="compositionally biased region" description="Basic and acidic residues" evidence="2">
    <location>
        <begin position="103"/>
        <end position="117"/>
    </location>
</feature>
<evidence type="ECO:0000313" key="3">
    <source>
        <dbReference type="EMBL" id="EEH56342.1"/>
    </source>
</evidence>
<dbReference type="KEGG" id="mpp:MICPUCDRAFT_58835"/>
<gene>
    <name evidence="3" type="ORF">MICPUCDRAFT_58835</name>
</gene>
<accession>C1MUJ8</accession>
<proteinExistence type="predicted"/>
<reference evidence="3 4" key="1">
    <citation type="journal article" date="2009" name="Science">
        <title>Green evolution and dynamic adaptations revealed by genomes of the marine picoeukaryotes Micromonas.</title>
        <authorList>
            <person name="Worden A.Z."/>
            <person name="Lee J.H."/>
            <person name="Mock T."/>
            <person name="Rouze P."/>
            <person name="Simmons M.P."/>
            <person name="Aerts A.L."/>
            <person name="Allen A.E."/>
            <person name="Cuvelier M.L."/>
            <person name="Derelle E."/>
            <person name="Everett M.V."/>
            <person name="Foulon E."/>
            <person name="Grimwood J."/>
            <person name="Gundlach H."/>
            <person name="Henrissat B."/>
            <person name="Napoli C."/>
            <person name="McDonald S.M."/>
            <person name="Parker M.S."/>
            <person name="Rombauts S."/>
            <person name="Salamov A."/>
            <person name="Von Dassow P."/>
            <person name="Badger J.H."/>
            <person name="Coutinho P.M."/>
            <person name="Demir E."/>
            <person name="Dubchak I."/>
            <person name="Gentemann C."/>
            <person name="Eikrem W."/>
            <person name="Gready J.E."/>
            <person name="John U."/>
            <person name="Lanier W."/>
            <person name="Lindquist E.A."/>
            <person name="Lucas S."/>
            <person name="Mayer K.F."/>
            <person name="Moreau H."/>
            <person name="Not F."/>
            <person name="Otillar R."/>
            <person name="Panaud O."/>
            <person name="Pangilinan J."/>
            <person name="Paulsen I."/>
            <person name="Piegu B."/>
            <person name="Poliakov A."/>
            <person name="Robbens S."/>
            <person name="Schmutz J."/>
            <person name="Toulza E."/>
            <person name="Wyss T."/>
            <person name="Zelensky A."/>
            <person name="Zhou K."/>
            <person name="Armbrust E.V."/>
            <person name="Bhattacharya D."/>
            <person name="Goodenough U.W."/>
            <person name="Van de Peer Y."/>
            <person name="Grigoriev I.V."/>
        </authorList>
    </citation>
    <scope>NUCLEOTIDE SEQUENCE [LARGE SCALE GENOMIC DNA]</scope>
    <source>
        <strain evidence="3 4">CCMP1545</strain>
    </source>
</reference>
<evidence type="ECO:0000313" key="4">
    <source>
        <dbReference type="Proteomes" id="UP000001876"/>
    </source>
</evidence>
<dbReference type="RefSeq" id="XP_003059210.1">
    <property type="nucleotide sequence ID" value="XM_003059164.1"/>
</dbReference>
<feature type="region of interest" description="Disordered" evidence="2">
    <location>
        <begin position="1"/>
        <end position="23"/>
    </location>
</feature>
<feature type="compositionally biased region" description="Acidic residues" evidence="2">
    <location>
        <begin position="317"/>
        <end position="344"/>
    </location>
</feature>
<feature type="region of interest" description="Disordered" evidence="2">
    <location>
        <begin position="309"/>
        <end position="348"/>
    </location>
</feature>
<feature type="coiled-coil region" evidence="1">
    <location>
        <begin position="170"/>
        <end position="204"/>
    </location>
</feature>
<organism evidence="4">
    <name type="scientific">Micromonas pusilla (strain CCMP1545)</name>
    <name type="common">Picoplanktonic green alga</name>
    <dbReference type="NCBI Taxonomy" id="564608"/>
    <lineage>
        <taxon>Eukaryota</taxon>
        <taxon>Viridiplantae</taxon>
        <taxon>Chlorophyta</taxon>
        <taxon>Mamiellophyceae</taxon>
        <taxon>Mamiellales</taxon>
        <taxon>Mamiellaceae</taxon>
        <taxon>Micromonas</taxon>
    </lineage>
</organism>
<dbReference type="OMA" id="KVECETQ"/>
<dbReference type="AlphaFoldDB" id="C1MUJ8"/>
<evidence type="ECO:0000256" key="2">
    <source>
        <dbReference type="SAM" id="MobiDB-lite"/>
    </source>
</evidence>
<sequence>MTLASRRPPSIAAPGGNPTTRSSAHFARVPIGRGLGANGLPSLRTTELTRVARELDDRRRALDAREIAVRARERAALGADALDNALRRSDDDDDETRGFANSRRRDDDGETRETRETRRLRGVVGALEPALLDATRAARLAKRREHTVIARSEDAARSHARAETRLATRLRETEEALVKVTEERKALRARLAAAKARREKTDAAAAATAEKLAARERVAEDMRRDHESLMRQLLDAASLDERRVAEAANEAVAEARRGENDAKATTRAFAVKMKRAEEENRALTRRCRTLEEQVEFCLASIREDERRELKKAKGGGEAEEEEGDGDVAADENENENENEIEDEIAGNKARSIHWFPYDRVGVVNADP</sequence>